<keyword evidence="2" id="KW-0902">Two-component regulatory system</keyword>
<dbReference type="Gene3D" id="1.10.10.10">
    <property type="entry name" value="Winged helix-like DNA-binding domain superfamily/Winged helix DNA-binding domain"/>
    <property type="match status" value="1"/>
</dbReference>
<dbReference type="GO" id="GO:0005829">
    <property type="term" value="C:cytosol"/>
    <property type="evidence" value="ECO:0007669"/>
    <property type="project" value="TreeGrafter"/>
</dbReference>
<dbReference type="SMART" id="SM00862">
    <property type="entry name" value="Trans_reg_C"/>
    <property type="match status" value="1"/>
</dbReference>
<evidence type="ECO:0000259" key="9">
    <source>
        <dbReference type="PROSITE" id="PS51755"/>
    </source>
</evidence>
<keyword evidence="1 6" id="KW-0597">Phosphoprotein</keyword>
<feature type="domain" description="OmpR/PhoB-type" evidence="9">
    <location>
        <begin position="147"/>
        <end position="247"/>
    </location>
</feature>
<dbReference type="InterPro" id="IPR036388">
    <property type="entry name" value="WH-like_DNA-bd_sf"/>
</dbReference>
<dbReference type="PANTHER" id="PTHR48111">
    <property type="entry name" value="REGULATOR OF RPOS"/>
    <property type="match status" value="1"/>
</dbReference>
<evidence type="ECO:0000256" key="3">
    <source>
        <dbReference type="ARBA" id="ARBA00023015"/>
    </source>
</evidence>
<name>A0A2G7T8X8_9FLAO</name>
<gene>
    <name evidence="10" type="ORF">CTI11_07900</name>
</gene>
<feature type="DNA-binding region" description="OmpR/PhoB-type" evidence="7">
    <location>
        <begin position="147"/>
        <end position="247"/>
    </location>
</feature>
<dbReference type="FunFam" id="3.40.50.2300:FF:000001">
    <property type="entry name" value="DNA-binding response regulator PhoB"/>
    <property type="match status" value="1"/>
</dbReference>
<evidence type="ECO:0000256" key="6">
    <source>
        <dbReference type="PROSITE-ProRule" id="PRU00169"/>
    </source>
</evidence>
<dbReference type="InterPro" id="IPR016032">
    <property type="entry name" value="Sig_transdc_resp-reg_C-effctor"/>
</dbReference>
<evidence type="ECO:0000313" key="10">
    <source>
        <dbReference type="EMBL" id="PII36351.1"/>
    </source>
</evidence>
<dbReference type="EMBL" id="PEKC01000020">
    <property type="protein sequence ID" value="PII36351.1"/>
    <property type="molecule type" value="Genomic_DNA"/>
</dbReference>
<dbReference type="Pfam" id="PF00486">
    <property type="entry name" value="Trans_reg_C"/>
    <property type="match status" value="1"/>
</dbReference>
<dbReference type="SUPFAM" id="SSF46894">
    <property type="entry name" value="C-terminal effector domain of the bipartite response regulators"/>
    <property type="match status" value="1"/>
</dbReference>
<dbReference type="InterPro" id="IPR011006">
    <property type="entry name" value="CheY-like_superfamily"/>
</dbReference>
<dbReference type="InterPro" id="IPR001867">
    <property type="entry name" value="OmpR/PhoB-type_DNA-bd"/>
</dbReference>
<comment type="caution">
    <text evidence="10">The sequence shown here is derived from an EMBL/GenBank/DDBJ whole genome shotgun (WGS) entry which is preliminary data.</text>
</comment>
<evidence type="ECO:0000256" key="7">
    <source>
        <dbReference type="PROSITE-ProRule" id="PRU01091"/>
    </source>
</evidence>
<dbReference type="GO" id="GO:0006355">
    <property type="term" value="P:regulation of DNA-templated transcription"/>
    <property type="evidence" value="ECO:0007669"/>
    <property type="project" value="InterPro"/>
</dbReference>
<dbReference type="Pfam" id="PF00072">
    <property type="entry name" value="Response_reg"/>
    <property type="match status" value="1"/>
</dbReference>
<dbReference type="Gene3D" id="3.40.50.2300">
    <property type="match status" value="1"/>
</dbReference>
<dbReference type="PROSITE" id="PS51755">
    <property type="entry name" value="OMPR_PHOB"/>
    <property type="match status" value="1"/>
</dbReference>
<dbReference type="GO" id="GO:0000976">
    <property type="term" value="F:transcription cis-regulatory region binding"/>
    <property type="evidence" value="ECO:0007669"/>
    <property type="project" value="TreeGrafter"/>
</dbReference>
<protein>
    <submittedName>
        <fullName evidence="10">DNA-binding response regulator</fullName>
    </submittedName>
</protein>
<dbReference type="PROSITE" id="PS50110">
    <property type="entry name" value="RESPONSE_REGULATORY"/>
    <property type="match status" value="1"/>
</dbReference>
<dbReference type="GO" id="GO:0032993">
    <property type="term" value="C:protein-DNA complex"/>
    <property type="evidence" value="ECO:0007669"/>
    <property type="project" value="TreeGrafter"/>
</dbReference>
<reference evidence="10" key="1">
    <citation type="submission" date="2017-10" db="EMBL/GenBank/DDBJ databases">
        <title>Chryseobacterium sp. B5 is a hydrocarbonoclastic and plant growth promoting bacterium.</title>
        <authorList>
            <person name="Thijs S."/>
            <person name="Gkorezis P."/>
            <person name="Van Hamme J."/>
        </authorList>
    </citation>
    <scope>NUCLEOTIDE SEQUENCE</scope>
    <source>
        <strain evidence="10">B5</strain>
    </source>
</reference>
<evidence type="ECO:0000259" key="8">
    <source>
        <dbReference type="PROSITE" id="PS50110"/>
    </source>
</evidence>
<dbReference type="InterPro" id="IPR001789">
    <property type="entry name" value="Sig_transdc_resp-reg_receiver"/>
</dbReference>
<keyword evidence="3" id="KW-0805">Transcription regulation</keyword>
<keyword evidence="5" id="KW-0804">Transcription</keyword>
<accession>A0A2G7T8X8</accession>
<organism evidence="10">
    <name type="scientific">Chryseobacterium sp. B5</name>
    <dbReference type="NCBI Taxonomy" id="2050562"/>
    <lineage>
        <taxon>Bacteria</taxon>
        <taxon>Pseudomonadati</taxon>
        <taxon>Bacteroidota</taxon>
        <taxon>Flavobacteriia</taxon>
        <taxon>Flavobacteriales</taxon>
        <taxon>Weeksellaceae</taxon>
        <taxon>Chryseobacterium group</taxon>
        <taxon>Chryseobacterium</taxon>
    </lineage>
</organism>
<dbReference type="CDD" id="cd00383">
    <property type="entry name" value="trans_reg_C"/>
    <property type="match status" value="1"/>
</dbReference>
<dbReference type="GO" id="GO:0000156">
    <property type="term" value="F:phosphorelay response regulator activity"/>
    <property type="evidence" value="ECO:0007669"/>
    <property type="project" value="TreeGrafter"/>
</dbReference>
<sequence length="254" mass="28047">MQSMSAPAAASPAAQGPRILVVDDDPDIRELLCDYLRASGMRLAAVGDGQAMWDWLGRHAADLIVLDLMLPGTDGLALCRSLRERTHIPVVMLTARGALLDRILGLEMGADDYLPKPFDPRELLARIKVVLRRVAQAPAPASEPEHLPVLRFAGWTLDMRARELRSPQAVLVPLAQSDYRVLCALASNPHRTLSRDYLADHVFGRERQAQDRAIDVCVSRLRQHLEDPARQASLIRTVRNAGYVLTCDVVPQAS</sequence>
<dbReference type="InterPro" id="IPR039420">
    <property type="entry name" value="WalR-like"/>
</dbReference>
<evidence type="ECO:0000256" key="5">
    <source>
        <dbReference type="ARBA" id="ARBA00023163"/>
    </source>
</evidence>
<evidence type="ECO:0000256" key="1">
    <source>
        <dbReference type="ARBA" id="ARBA00022553"/>
    </source>
</evidence>
<proteinExistence type="predicted"/>
<dbReference type="PANTHER" id="PTHR48111:SF4">
    <property type="entry name" value="DNA-BINDING DUAL TRANSCRIPTIONAL REGULATOR OMPR"/>
    <property type="match status" value="1"/>
</dbReference>
<dbReference type="Gene3D" id="6.10.250.690">
    <property type="match status" value="1"/>
</dbReference>
<dbReference type="SMART" id="SM00448">
    <property type="entry name" value="REC"/>
    <property type="match status" value="1"/>
</dbReference>
<dbReference type="SUPFAM" id="SSF52172">
    <property type="entry name" value="CheY-like"/>
    <property type="match status" value="1"/>
</dbReference>
<evidence type="ECO:0000256" key="4">
    <source>
        <dbReference type="ARBA" id="ARBA00023125"/>
    </source>
</evidence>
<dbReference type="AlphaFoldDB" id="A0A2G7T8X8"/>
<feature type="domain" description="Response regulatory" evidence="8">
    <location>
        <begin position="18"/>
        <end position="131"/>
    </location>
</feature>
<keyword evidence="4 7" id="KW-0238">DNA-binding</keyword>
<evidence type="ECO:0000256" key="2">
    <source>
        <dbReference type="ARBA" id="ARBA00023012"/>
    </source>
</evidence>
<feature type="modified residue" description="4-aspartylphosphate" evidence="6">
    <location>
        <position position="67"/>
    </location>
</feature>